<evidence type="ECO:0000256" key="5">
    <source>
        <dbReference type="ARBA" id="ARBA00023002"/>
    </source>
</evidence>
<sequence>MISRALRDQLDGRVLTSGDVEYDEARGLFNGAIDIRPSMIAQCAHARDVRTALTFARDGGLPIAVRSGGHGVTGACLVEDGLVIDMRMLGAVTVDPVARTATVGGGALWTHVDRACQPHGLATTGGRASTTGVAGLTLGGGSGWLERAYGLTSDNLLSVDLVTAAGELVTASTTEHPDLFWALHGGGGNFGIATSFTFRLHPVERVTAVLLLWPADRGRQAAGRFRDVFAEAPDHAGGAMLFLTGPPRQFAPAELAGRHCFGALVTYLGPEDEARRLIAPLLELDPPGGLIAEMPYADLQSALDDPPGMRNHWSSDYLAALPDAALDAYRASAERMIVPSASQYQLVPWGGAVARGAGTSPMADREAAWVVHQVGMWEGAENDERGREWVRQTRDAMRPWTTGATYLNFIGDEGADRVLAGFGPANHARLSAIKAEYDPDNVFNRWHNVPPKQRPVPA</sequence>
<dbReference type="GO" id="GO:0071949">
    <property type="term" value="F:FAD binding"/>
    <property type="evidence" value="ECO:0007669"/>
    <property type="project" value="InterPro"/>
</dbReference>
<dbReference type="PANTHER" id="PTHR42973:SF39">
    <property type="entry name" value="FAD-BINDING PCMH-TYPE DOMAIN-CONTAINING PROTEIN"/>
    <property type="match status" value="1"/>
</dbReference>
<evidence type="ECO:0000256" key="4">
    <source>
        <dbReference type="ARBA" id="ARBA00022827"/>
    </source>
</evidence>
<dbReference type="EMBL" id="SGWQ01000004">
    <property type="protein sequence ID" value="RZS38878.1"/>
    <property type="molecule type" value="Genomic_DNA"/>
</dbReference>
<dbReference type="InterPro" id="IPR016164">
    <property type="entry name" value="FAD-linked_Oxase-like_C"/>
</dbReference>
<keyword evidence="5" id="KW-0560">Oxidoreductase</keyword>
<dbReference type="Pfam" id="PF01565">
    <property type="entry name" value="FAD_binding_4"/>
    <property type="match status" value="1"/>
</dbReference>
<dbReference type="AlphaFoldDB" id="A0A4Q7KQ02"/>
<dbReference type="InterPro" id="IPR006093">
    <property type="entry name" value="Oxy_OxRdtase_FAD_BS"/>
</dbReference>
<comment type="cofactor">
    <cofactor evidence="1">
        <name>FAD</name>
        <dbReference type="ChEBI" id="CHEBI:57692"/>
    </cofactor>
</comment>
<dbReference type="OrthoDB" id="9775082at2"/>
<comment type="similarity">
    <text evidence="2">Belongs to the oxygen-dependent FAD-linked oxidoreductase family.</text>
</comment>
<dbReference type="InterPro" id="IPR006094">
    <property type="entry name" value="Oxid_FAD_bind_N"/>
</dbReference>
<feature type="domain" description="FAD-binding PCMH-type" evidence="6">
    <location>
        <begin position="33"/>
        <end position="203"/>
    </location>
</feature>
<keyword evidence="4" id="KW-0274">FAD</keyword>
<protein>
    <submittedName>
        <fullName evidence="7">FAD/FMN-containing dehydrogenase</fullName>
    </submittedName>
</protein>
<dbReference type="GO" id="GO:0016491">
    <property type="term" value="F:oxidoreductase activity"/>
    <property type="evidence" value="ECO:0007669"/>
    <property type="project" value="UniProtKB-KW"/>
</dbReference>
<keyword evidence="3" id="KW-0285">Flavoprotein</keyword>
<dbReference type="InterPro" id="IPR016166">
    <property type="entry name" value="FAD-bd_PCMH"/>
</dbReference>
<dbReference type="Pfam" id="PF08031">
    <property type="entry name" value="BBE"/>
    <property type="match status" value="1"/>
</dbReference>
<dbReference type="InterPro" id="IPR016167">
    <property type="entry name" value="FAD-bd_PCMH_sub1"/>
</dbReference>
<evidence type="ECO:0000256" key="1">
    <source>
        <dbReference type="ARBA" id="ARBA00001974"/>
    </source>
</evidence>
<comment type="caution">
    <text evidence="7">The sequence shown here is derived from an EMBL/GenBank/DDBJ whole genome shotgun (WGS) entry which is preliminary data.</text>
</comment>
<dbReference type="InterPro" id="IPR036318">
    <property type="entry name" value="FAD-bd_PCMH-like_sf"/>
</dbReference>
<dbReference type="Gene3D" id="3.30.43.10">
    <property type="entry name" value="Uridine Diphospho-n-acetylenolpyruvylglucosamine Reductase, domain 2"/>
    <property type="match status" value="1"/>
</dbReference>
<dbReference type="Gene3D" id="3.40.462.20">
    <property type="match status" value="1"/>
</dbReference>
<reference evidence="7 8" key="1">
    <citation type="submission" date="2019-02" db="EMBL/GenBank/DDBJ databases">
        <title>Genomic Encyclopedia of Type Strains, Phase IV (KMG-IV): sequencing the most valuable type-strain genomes for metagenomic binning, comparative biology and taxonomic classification.</title>
        <authorList>
            <person name="Goeker M."/>
        </authorList>
    </citation>
    <scope>NUCLEOTIDE SEQUENCE [LARGE SCALE GENOMIC DNA]</scope>
    <source>
        <strain evidence="7 8">DSM 101727</strain>
    </source>
</reference>
<dbReference type="SUPFAM" id="SSF56176">
    <property type="entry name" value="FAD-binding/transporter-associated domain-like"/>
    <property type="match status" value="1"/>
</dbReference>
<dbReference type="Proteomes" id="UP000294257">
    <property type="component" value="Unassembled WGS sequence"/>
</dbReference>
<keyword evidence="8" id="KW-1185">Reference proteome</keyword>
<dbReference type="SUPFAM" id="SSF55103">
    <property type="entry name" value="FAD-linked oxidases, C-terminal domain"/>
    <property type="match status" value="1"/>
</dbReference>
<evidence type="ECO:0000256" key="3">
    <source>
        <dbReference type="ARBA" id="ARBA00022630"/>
    </source>
</evidence>
<gene>
    <name evidence="7" type="ORF">EV193_10489</name>
</gene>
<dbReference type="InterPro" id="IPR012951">
    <property type="entry name" value="BBE"/>
</dbReference>
<dbReference type="Gene3D" id="3.30.465.10">
    <property type="match status" value="1"/>
</dbReference>
<dbReference type="InterPro" id="IPR016169">
    <property type="entry name" value="FAD-bd_PCMH_sub2"/>
</dbReference>
<evidence type="ECO:0000256" key="2">
    <source>
        <dbReference type="ARBA" id="ARBA00005466"/>
    </source>
</evidence>
<evidence type="ECO:0000313" key="8">
    <source>
        <dbReference type="Proteomes" id="UP000294257"/>
    </source>
</evidence>
<organism evidence="7 8">
    <name type="scientific">Herbihabitans rhizosphaerae</name>
    <dbReference type="NCBI Taxonomy" id="1872711"/>
    <lineage>
        <taxon>Bacteria</taxon>
        <taxon>Bacillati</taxon>
        <taxon>Actinomycetota</taxon>
        <taxon>Actinomycetes</taxon>
        <taxon>Pseudonocardiales</taxon>
        <taxon>Pseudonocardiaceae</taxon>
        <taxon>Herbihabitans</taxon>
    </lineage>
</organism>
<evidence type="ECO:0000313" key="7">
    <source>
        <dbReference type="EMBL" id="RZS38878.1"/>
    </source>
</evidence>
<dbReference type="PANTHER" id="PTHR42973">
    <property type="entry name" value="BINDING OXIDOREDUCTASE, PUTATIVE (AFU_ORTHOLOGUE AFUA_1G17690)-RELATED"/>
    <property type="match status" value="1"/>
</dbReference>
<proteinExistence type="inferred from homology"/>
<name>A0A4Q7KQ02_9PSEU</name>
<dbReference type="PROSITE" id="PS00862">
    <property type="entry name" value="OX2_COVAL_FAD"/>
    <property type="match status" value="1"/>
</dbReference>
<evidence type="ECO:0000259" key="6">
    <source>
        <dbReference type="PROSITE" id="PS51387"/>
    </source>
</evidence>
<accession>A0A4Q7KQ02</accession>
<dbReference type="InterPro" id="IPR050416">
    <property type="entry name" value="FAD-linked_Oxidoreductase"/>
</dbReference>
<dbReference type="PROSITE" id="PS51387">
    <property type="entry name" value="FAD_PCMH"/>
    <property type="match status" value="1"/>
</dbReference>
<dbReference type="RefSeq" id="WP_130344495.1">
    <property type="nucleotide sequence ID" value="NZ_SGWQ01000004.1"/>
</dbReference>